<feature type="compositionally biased region" description="Low complexity" evidence="1">
    <location>
        <begin position="18"/>
        <end position="29"/>
    </location>
</feature>
<sequence length="204" mass="19801">MLTGCGKDAEKDPVAADPTTPTVSSSPTPTATPTPTPTRKPKPTRTPTRPAEGNGDGEGDDTPAADGGGICADLDAGEVAAILGGAVTGSAMPPKGCAFNRKNPSAPAASFAETSFAGTPGGMDGAKTGATSSVEGEPVDLTGIGDAAFVVTGTAFGGTDLQGAGAVRVGDRLVNVTVAQSAGLPRAKVRALVVSLLTLAARSA</sequence>
<dbReference type="EMBL" id="RJSE01000003">
    <property type="protein sequence ID" value="RNL65053.1"/>
    <property type="molecule type" value="Genomic_DNA"/>
</dbReference>
<gene>
    <name evidence="2" type="ORF">EFK50_03505</name>
</gene>
<name>A0A3N0CQ78_9ACTN</name>
<reference evidence="2 3" key="1">
    <citation type="submission" date="2018-11" db="EMBL/GenBank/DDBJ databases">
        <authorList>
            <person name="Li F."/>
        </authorList>
    </citation>
    <scope>NUCLEOTIDE SEQUENCE [LARGE SCALE GENOMIC DNA]</scope>
    <source>
        <strain evidence="2 3">Gsoil 097</strain>
    </source>
</reference>
<protein>
    <recommendedName>
        <fullName evidence="4">DUF3558 domain-containing protein</fullName>
    </recommendedName>
</protein>
<feature type="region of interest" description="Disordered" evidence="1">
    <location>
        <begin position="1"/>
        <end position="70"/>
    </location>
</feature>
<dbReference type="Proteomes" id="UP000267128">
    <property type="component" value="Unassembled WGS sequence"/>
</dbReference>
<feature type="region of interest" description="Disordered" evidence="1">
    <location>
        <begin position="112"/>
        <end position="134"/>
    </location>
</feature>
<evidence type="ECO:0008006" key="4">
    <source>
        <dbReference type="Google" id="ProtNLM"/>
    </source>
</evidence>
<organism evidence="2 3">
    <name type="scientific">Nocardioides marmoriginsengisoli</name>
    <dbReference type="NCBI Taxonomy" id="661483"/>
    <lineage>
        <taxon>Bacteria</taxon>
        <taxon>Bacillati</taxon>
        <taxon>Actinomycetota</taxon>
        <taxon>Actinomycetes</taxon>
        <taxon>Propionibacteriales</taxon>
        <taxon>Nocardioidaceae</taxon>
        <taxon>Nocardioides</taxon>
    </lineage>
</organism>
<comment type="caution">
    <text evidence="2">The sequence shown here is derived from an EMBL/GenBank/DDBJ whole genome shotgun (WGS) entry which is preliminary data.</text>
</comment>
<evidence type="ECO:0000313" key="3">
    <source>
        <dbReference type="Proteomes" id="UP000267128"/>
    </source>
</evidence>
<proteinExistence type="predicted"/>
<keyword evidence="3" id="KW-1185">Reference proteome</keyword>
<evidence type="ECO:0000313" key="2">
    <source>
        <dbReference type="EMBL" id="RNL65053.1"/>
    </source>
</evidence>
<accession>A0A3N0CQ78</accession>
<dbReference type="AlphaFoldDB" id="A0A3N0CQ78"/>
<evidence type="ECO:0000256" key="1">
    <source>
        <dbReference type="SAM" id="MobiDB-lite"/>
    </source>
</evidence>